<dbReference type="InterPro" id="IPR017956">
    <property type="entry name" value="AT_hook_DNA-bd_motif"/>
</dbReference>
<feature type="domain" description="PHD-type" evidence="19">
    <location>
        <begin position="1157"/>
        <end position="1207"/>
    </location>
</feature>
<dbReference type="Pfam" id="PF13771">
    <property type="entry name" value="zf-HC5HC2H"/>
    <property type="match status" value="1"/>
</dbReference>
<feature type="region of interest" description="Disordered" evidence="18">
    <location>
        <begin position="410"/>
        <end position="435"/>
    </location>
</feature>
<feature type="region of interest" description="Disordered" evidence="18">
    <location>
        <begin position="717"/>
        <end position="756"/>
    </location>
</feature>
<dbReference type="GO" id="GO:0005634">
    <property type="term" value="C:nucleus"/>
    <property type="evidence" value="ECO:0007669"/>
    <property type="project" value="UniProtKB-SubCell"/>
</dbReference>
<evidence type="ECO:0000256" key="8">
    <source>
        <dbReference type="ARBA" id="ARBA00022833"/>
    </source>
</evidence>
<dbReference type="FunFam" id="2.170.270.10:FF:000004">
    <property type="entry name" value="Histone-lysine N-methyltransferase"/>
    <property type="match status" value="1"/>
</dbReference>
<evidence type="ECO:0000259" key="21">
    <source>
        <dbReference type="PROSITE" id="PS50868"/>
    </source>
</evidence>
<feature type="domain" description="SET" evidence="20">
    <location>
        <begin position="4909"/>
        <end position="5025"/>
    </location>
</feature>
<dbReference type="Pfam" id="PF00856">
    <property type="entry name" value="SET"/>
    <property type="match status" value="1"/>
</dbReference>
<feature type="region of interest" description="Disordered" evidence="18">
    <location>
        <begin position="3173"/>
        <end position="3194"/>
    </location>
</feature>
<keyword evidence="15" id="KW-0539">Nucleus</keyword>
<dbReference type="SUPFAM" id="SSF82199">
    <property type="entry name" value="SET domain"/>
    <property type="match status" value="1"/>
</dbReference>
<feature type="compositionally biased region" description="Polar residues" evidence="18">
    <location>
        <begin position="1005"/>
        <end position="1018"/>
    </location>
</feature>
<feature type="compositionally biased region" description="Low complexity" evidence="18">
    <location>
        <begin position="3441"/>
        <end position="3450"/>
    </location>
</feature>
<dbReference type="Gene3D" id="3.30.160.360">
    <property type="match status" value="2"/>
</dbReference>
<keyword evidence="10" id="KW-0805">Transcription regulation</keyword>
<feature type="compositionally biased region" description="Acidic residues" evidence="18">
    <location>
        <begin position="3402"/>
        <end position="3411"/>
    </location>
</feature>
<feature type="compositionally biased region" description="Polar residues" evidence="18">
    <location>
        <begin position="2403"/>
        <end position="2420"/>
    </location>
</feature>
<dbReference type="InterPro" id="IPR003888">
    <property type="entry name" value="FYrich_N"/>
</dbReference>
<dbReference type="InterPro" id="IPR034732">
    <property type="entry name" value="EPHD"/>
</dbReference>
<feature type="region of interest" description="Disordered" evidence="18">
    <location>
        <begin position="3710"/>
        <end position="3834"/>
    </location>
</feature>
<dbReference type="InterPro" id="IPR019787">
    <property type="entry name" value="Znf_PHD-finger"/>
</dbReference>
<dbReference type="PROSITE" id="PS50868">
    <property type="entry name" value="POST_SET"/>
    <property type="match status" value="1"/>
</dbReference>
<keyword evidence="17" id="KW-0175">Coiled coil</keyword>
<evidence type="ECO:0000256" key="12">
    <source>
        <dbReference type="ARBA" id="ARBA00023125"/>
    </source>
</evidence>
<feature type="compositionally biased region" description="Polar residues" evidence="18">
    <location>
        <begin position="3467"/>
        <end position="3478"/>
    </location>
</feature>
<organism evidence="25 26">
    <name type="scientific">Sinanodonta woodiana</name>
    <name type="common">Chinese pond mussel</name>
    <name type="synonym">Anodonta woodiana</name>
    <dbReference type="NCBI Taxonomy" id="1069815"/>
    <lineage>
        <taxon>Eukaryota</taxon>
        <taxon>Metazoa</taxon>
        <taxon>Spiralia</taxon>
        <taxon>Lophotrochozoa</taxon>
        <taxon>Mollusca</taxon>
        <taxon>Bivalvia</taxon>
        <taxon>Autobranchia</taxon>
        <taxon>Heteroconchia</taxon>
        <taxon>Palaeoheterodonta</taxon>
        <taxon>Unionida</taxon>
        <taxon>Unionoidea</taxon>
        <taxon>Unionidae</taxon>
        <taxon>Unioninae</taxon>
        <taxon>Sinanodonta</taxon>
    </lineage>
</organism>
<feature type="region of interest" description="Disordered" evidence="18">
    <location>
        <begin position="2401"/>
        <end position="2420"/>
    </location>
</feature>
<dbReference type="PROSITE" id="PS51805">
    <property type="entry name" value="EPHD"/>
    <property type="match status" value="1"/>
</dbReference>
<feature type="region of interest" description="Disordered" evidence="18">
    <location>
        <begin position="2334"/>
        <end position="2360"/>
    </location>
</feature>
<dbReference type="SMART" id="SM00384">
    <property type="entry name" value="AT_hook"/>
    <property type="match status" value="3"/>
</dbReference>
<dbReference type="Pfam" id="PF05965">
    <property type="entry name" value="FYRC"/>
    <property type="match status" value="1"/>
</dbReference>
<dbReference type="PROSITE" id="PS50280">
    <property type="entry name" value="SET"/>
    <property type="match status" value="1"/>
</dbReference>
<feature type="compositionally biased region" description="Basic and acidic residues" evidence="18">
    <location>
        <begin position="717"/>
        <end position="741"/>
    </location>
</feature>
<feature type="region of interest" description="Disordered" evidence="18">
    <location>
        <begin position="3435"/>
        <end position="3679"/>
    </location>
</feature>
<dbReference type="EMBL" id="JBJQND010000002">
    <property type="protein sequence ID" value="KAL3885750.1"/>
    <property type="molecule type" value="Genomic_DNA"/>
</dbReference>
<feature type="domain" description="PHD-type" evidence="19">
    <location>
        <begin position="1286"/>
        <end position="1347"/>
    </location>
</feature>
<evidence type="ECO:0000256" key="13">
    <source>
        <dbReference type="ARBA" id="ARBA00023163"/>
    </source>
</evidence>
<dbReference type="CDD" id="cd15664">
    <property type="entry name" value="ePHD_KMT2A_like"/>
    <property type="match status" value="1"/>
</dbReference>
<comment type="subcellular location">
    <subcellularLocation>
        <location evidence="1">Nucleus</location>
    </subcellularLocation>
</comment>
<dbReference type="GO" id="GO:0032259">
    <property type="term" value="P:methylation"/>
    <property type="evidence" value="ECO:0007669"/>
    <property type="project" value="UniProtKB-KW"/>
</dbReference>
<evidence type="ECO:0000256" key="4">
    <source>
        <dbReference type="ARBA" id="ARBA00022691"/>
    </source>
</evidence>
<feature type="compositionally biased region" description="Polar residues" evidence="18">
    <location>
        <begin position="3764"/>
        <end position="3774"/>
    </location>
</feature>
<dbReference type="GO" id="GO:0008270">
    <property type="term" value="F:zinc ion binding"/>
    <property type="evidence" value="ECO:0007669"/>
    <property type="project" value="UniProtKB-KW"/>
</dbReference>
<dbReference type="InterPro" id="IPR001628">
    <property type="entry name" value="Znf_hrmn_rcpt"/>
</dbReference>
<protein>
    <recommendedName>
        <fullName evidence="27">[Histone H3]-lysine(4) N-trimethyltransferase</fullName>
    </recommendedName>
</protein>
<feature type="compositionally biased region" description="Polar residues" evidence="18">
    <location>
        <begin position="3180"/>
        <end position="3191"/>
    </location>
</feature>
<evidence type="ECO:0000256" key="14">
    <source>
        <dbReference type="ARBA" id="ARBA00023170"/>
    </source>
</evidence>
<feature type="region of interest" description="Disordered" evidence="18">
    <location>
        <begin position="3400"/>
        <end position="3419"/>
    </location>
</feature>
<dbReference type="CDD" id="cd15506">
    <property type="entry name" value="PHD1_KMT2A_like"/>
    <property type="match status" value="1"/>
</dbReference>
<keyword evidence="3" id="KW-0808">Transferase</keyword>
<dbReference type="PROSITE" id="PS51030">
    <property type="entry name" value="NUCLEAR_REC_DBD_2"/>
    <property type="match status" value="1"/>
</dbReference>
<feature type="domain" description="Post-SET" evidence="21">
    <location>
        <begin position="5031"/>
        <end position="5047"/>
    </location>
</feature>
<dbReference type="CDD" id="cd19170">
    <property type="entry name" value="SET_KMT2A_2B"/>
    <property type="match status" value="1"/>
</dbReference>
<dbReference type="Gene3D" id="1.20.920.10">
    <property type="entry name" value="Bromodomain-like"/>
    <property type="match status" value="1"/>
</dbReference>
<dbReference type="InterPro" id="IPR046341">
    <property type="entry name" value="SET_dom_sf"/>
</dbReference>
<dbReference type="SUPFAM" id="SSF57903">
    <property type="entry name" value="FYVE/PHD zinc finger"/>
    <property type="match status" value="2"/>
</dbReference>
<feature type="compositionally biased region" description="Low complexity" evidence="18">
    <location>
        <begin position="348"/>
        <end position="364"/>
    </location>
</feature>
<dbReference type="PROSITE" id="PS00354">
    <property type="entry name" value="HMGI_Y"/>
    <property type="match status" value="1"/>
</dbReference>
<evidence type="ECO:0000259" key="24">
    <source>
        <dbReference type="PROSITE" id="PS51805"/>
    </source>
</evidence>
<feature type="compositionally biased region" description="Low complexity" evidence="18">
    <location>
        <begin position="2457"/>
        <end position="2472"/>
    </location>
</feature>
<evidence type="ECO:0000259" key="20">
    <source>
        <dbReference type="PROSITE" id="PS50280"/>
    </source>
</evidence>
<evidence type="ECO:0000256" key="6">
    <source>
        <dbReference type="ARBA" id="ARBA00022737"/>
    </source>
</evidence>
<dbReference type="SMART" id="SM00317">
    <property type="entry name" value="SET"/>
    <property type="match status" value="1"/>
</dbReference>
<feature type="compositionally biased region" description="Basic and acidic residues" evidence="18">
    <location>
        <begin position="3329"/>
        <end position="3338"/>
    </location>
</feature>
<feature type="region of interest" description="Disordered" evidence="18">
    <location>
        <begin position="3030"/>
        <end position="3060"/>
    </location>
</feature>
<dbReference type="Proteomes" id="UP001634394">
    <property type="component" value="Unassembled WGS sequence"/>
</dbReference>
<evidence type="ECO:0000259" key="23">
    <source>
        <dbReference type="PROSITE" id="PS51058"/>
    </source>
</evidence>
<keyword evidence="12" id="KW-0238">DNA-binding</keyword>
<evidence type="ECO:0000256" key="10">
    <source>
        <dbReference type="ARBA" id="ARBA00023015"/>
    </source>
</evidence>
<dbReference type="Gene3D" id="2.170.270.10">
    <property type="entry name" value="SET domain"/>
    <property type="match status" value="1"/>
</dbReference>
<keyword evidence="8" id="KW-0862">Zinc</keyword>
<dbReference type="InterPro" id="IPR001214">
    <property type="entry name" value="SET_dom"/>
</dbReference>
<evidence type="ECO:0000256" key="5">
    <source>
        <dbReference type="ARBA" id="ARBA00022723"/>
    </source>
</evidence>
<dbReference type="PROSITE" id="PS50016">
    <property type="entry name" value="ZF_PHD_2"/>
    <property type="match status" value="3"/>
</dbReference>
<dbReference type="Gene3D" id="3.30.40.10">
    <property type="entry name" value="Zinc/RING finger domain, C3HC4 (zinc finger)"/>
    <property type="match status" value="3"/>
</dbReference>
<feature type="region of interest" description="Disordered" evidence="18">
    <location>
        <begin position="1652"/>
        <end position="1677"/>
    </location>
</feature>
<dbReference type="Gene3D" id="3.30.50.10">
    <property type="entry name" value="Erythroid Transcription Factor GATA-1, subunit A"/>
    <property type="match status" value="1"/>
</dbReference>
<dbReference type="PANTHER" id="PTHR45838">
    <property type="entry name" value="HISTONE-LYSINE-N-METHYLTRANSFERASE 2 KMT2 FAMILY MEMBER"/>
    <property type="match status" value="1"/>
</dbReference>
<evidence type="ECO:0000313" key="25">
    <source>
        <dbReference type="EMBL" id="KAL3885750.1"/>
    </source>
</evidence>
<evidence type="ECO:0000256" key="1">
    <source>
        <dbReference type="ARBA" id="ARBA00004123"/>
    </source>
</evidence>
<feature type="domain" description="PHD-type" evidence="19">
    <location>
        <begin position="1204"/>
        <end position="1253"/>
    </location>
</feature>
<dbReference type="PROSITE" id="PS51058">
    <property type="entry name" value="ZF_CXXC"/>
    <property type="match status" value="1"/>
</dbReference>
<reference evidence="25 26" key="1">
    <citation type="submission" date="2024-11" db="EMBL/GenBank/DDBJ databases">
        <title>Chromosome-level genome assembly of the freshwater bivalve Anodonta woodiana.</title>
        <authorList>
            <person name="Chen X."/>
        </authorList>
    </citation>
    <scope>NUCLEOTIDE SEQUENCE [LARGE SCALE GENOMIC DNA]</scope>
    <source>
        <strain evidence="25">MN2024</strain>
        <tissue evidence="25">Gills</tissue>
    </source>
</reference>
<dbReference type="GO" id="GO:0042800">
    <property type="term" value="F:histone H3K4 methyltransferase activity"/>
    <property type="evidence" value="ECO:0007669"/>
    <property type="project" value="UniProtKB-ARBA"/>
</dbReference>
<accession>A0ABD3XJ41</accession>
<evidence type="ECO:0000256" key="7">
    <source>
        <dbReference type="ARBA" id="ARBA00022771"/>
    </source>
</evidence>
<dbReference type="SMART" id="SM00541">
    <property type="entry name" value="FYRN"/>
    <property type="match status" value="1"/>
</dbReference>
<feature type="region of interest" description="Disordered" evidence="18">
    <location>
        <begin position="996"/>
        <end position="1034"/>
    </location>
</feature>
<dbReference type="SMART" id="SM00508">
    <property type="entry name" value="PostSET"/>
    <property type="match status" value="1"/>
</dbReference>
<dbReference type="SMART" id="SM00399">
    <property type="entry name" value="ZnF_C4"/>
    <property type="match status" value="1"/>
</dbReference>
<feature type="compositionally biased region" description="Polar residues" evidence="18">
    <location>
        <begin position="3598"/>
        <end position="3608"/>
    </location>
</feature>
<keyword evidence="4" id="KW-0949">S-adenosyl-L-methionine</keyword>
<comment type="caution">
    <text evidence="25">The sequence shown here is derived from an EMBL/GenBank/DDBJ whole genome shotgun (WGS) entry which is preliminary data.</text>
</comment>
<dbReference type="InterPro" id="IPR001965">
    <property type="entry name" value="Znf_PHD"/>
</dbReference>
<feature type="compositionally biased region" description="Basic and acidic residues" evidence="18">
    <location>
        <begin position="3744"/>
        <end position="3761"/>
    </location>
</feature>
<dbReference type="FunFam" id="3.30.40.10:FF:000002">
    <property type="entry name" value="Histone-lysine N-methyltransferase"/>
    <property type="match status" value="1"/>
</dbReference>
<evidence type="ECO:0000313" key="26">
    <source>
        <dbReference type="Proteomes" id="UP001634394"/>
    </source>
</evidence>
<keyword evidence="2" id="KW-0489">Methyltransferase</keyword>
<keyword evidence="9" id="KW-0156">Chromatin regulator</keyword>
<name>A0ABD3XJ41_SINWO</name>
<dbReference type="Pfam" id="PF00439">
    <property type="entry name" value="Bromodomain"/>
    <property type="match status" value="1"/>
</dbReference>
<dbReference type="CDD" id="cd06960">
    <property type="entry name" value="NR_DBD_HNF4A"/>
    <property type="match status" value="1"/>
</dbReference>
<dbReference type="InterPro" id="IPR047219">
    <property type="entry name" value="KMT2A_2B_SET"/>
</dbReference>
<dbReference type="InterPro" id="IPR000637">
    <property type="entry name" value="HMGI/Y_DNA-bd_CS"/>
</dbReference>
<feature type="compositionally biased region" description="Basic and acidic residues" evidence="18">
    <location>
        <begin position="3609"/>
        <end position="3618"/>
    </location>
</feature>
<evidence type="ECO:0000256" key="3">
    <source>
        <dbReference type="ARBA" id="ARBA00022679"/>
    </source>
</evidence>
<feature type="compositionally biased region" description="Polar residues" evidence="18">
    <location>
        <begin position="2336"/>
        <end position="2360"/>
    </location>
</feature>
<keyword evidence="13" id="KW-0804">Transcription</keyword>
<sequence>MARLRFPGRPGYRFDRLGIRYGADDAKNVSDPALTIVANIHRGLRAFRELFGESDEEEEFEGFDVRDVRKAEKKLKAALEDGETSEEIEMELDTPIYSGTRFSHARSSLDELPASERTRGRIKAVVRKSYKELIKQGLATPSKSHFIKNVKGLGSPVEEAKKVLLPINFQSGRSDAKSPKVQTGIDTSVGKIKIKLSPGGEKGRIVKGVLNRSSNYKEEVVKCKVSTQQLSSVSIKRTERNVAKQLLHHAKQAKKPTFTPTAHRKQFVLPTQSSRSSRVIKPNKRFFEDDSFHIFVTKRPKTAEQTEVQIATPDGGDKKVVETSFASPDKGFSKSIFQTPTKFRPEFPNLSSPPSNLGSGLSSRPGLLEMPLVLEGKRERKPSLKMRMKLTENSEDGSLKKVIEESCKISSWDTGKSDSPTALSSSATKQPPVSIRSSTLVAPPKFGVSAFSSINLSQLRKSGNEGQTDMSRWRGSSILRKAKFQLNMTALNRSKAALARSLKAQMKKEAKLERKLKRQRKLGLAPAVPVRITSMSGSYMDKVERPQLTQDEEEKAASEKVEQSPNIESFEEVAVSQIEVETKKFAARRNKCAVCGDISLMRGKYYYGVPSCDSCRKFYRGQVTKLKKRKLFCKFEGKCKITKETKKDCSACRLRKCRRVFPKVEELQPKRAASISVKTLDKSQSTTQASFSAGPVIKIVTQAEALPTFENSKKADLEASTETYRRELTPLNDDSKKEEIIFHPPDPSVSSSQGDCEKFKDLEEKLAKKSSREALKEILKAKQEKSNKIEKNQEYQNKEAQDVQMKHQSNALLTSSPESLGDSPTSEVRGPRIKHVCRNASMVLGKPIAKFPSPKSEIRLSALPMLEKAKILKKDELEKAEFSDDEQPLQGIKQKGEDSSVTFIKSPPPPKKVQKPQQQKFRMGKRKVRCKVCKGCIALDCGTCRHCQDKPKFGGPGLLKQACVERRCENPRYARAATSAFISVKSGQGQDGGCGIESAGDLEQETTTNRTRLSQTGRGQEVKANQPDFPVPELSFQSVRPGRMVRAGNEVRRLNFDAGGLRNNVTSAAREGCAEVLLPKMVEAQGRKEGRLKDKLGFGRQDTVTLQPVLSTIRHWRSGSSEDQHHLVRADFMEDYDLEYAWVNGMSLTMSGPVCVRSVCYLCGSSGKHKLIYCTLCCEPYHEFCLEDSSPSKEDLENWCCSRCQFCHVCGRQNNLLQCDKCQNTYHPECLGPNYPTKPSKKGIWICSKCVRCKSCGATTPGTAWNATWTYNFSLCYECGKLMDKGNFCPICHKCYSDDDWESKMIQCSSCDSWVHARCEGLNDEMYNILSYLPEDISYICQVCKGNRTNELPNILQHEFFVRLKDVIHSLVISKCAQHLIRIDEKKVENVQDKKSLENTAGNTISEDCDVGPDENNSSVMETETLNSDKISQNVMEETNMENTGSIVCDSNVSSSLEKVVTSSELSCDQTVLPKKSTLTQPTSVISNSEVNIPGAEPCDSSKFHCCENEEHEYNEHNSKIESVCIAKNVKGKDKKIKFICKQAGENNSKDVDVSGVNFESCGSDIMGDTISSCDKTELSGDLISVVNDNKYKSGSTVSIKSSDLQSVSSEEHVCRDISVINRERQYVQEDIVTKVSDSVSVISVPSCEFSSDSVSDLKPSDLDSAQSESFDTDANCGHKHLLNRESHTAMDVEERSEVSNCKTSMKSVDIVCTTKSEQTESVTFDSKQLFDSFKEKPNTENRTEQKNPISEVWGEKSEQILNSKARDCKSELINMQYDGHQSRIAKVEELKQILNSNLETELKSVTDLEESGNTASMESSNVFIEKDVLNSQAESVHALNMQSASVMPESSSHGSQSDCSRPKTVQVRFSLEDPVHNTKKHPKDLSQIKMKLEERKYSTVEEFSEDIVRVIMTALSNPEDQKQARKKAINSVRSIFIKQMERCFPWYNVKTSKLWDINQSWPDRMLPDATIPPCIDHTYAQWLEREEPPVSPQPSPFKRIIGTPMKKLSPKALLEAEEGVENSSMDMSVEAGEDVRRCILCSMIGDQDHNDAGRLLYAGQDDWIHINCALWSAEVYEDSNGSLQNVQEAYSRGKMLKCDYCQKSGATVGCNTRGCPANYHFMCARGDNCVFQDDKKVFCKFHQDRVDGDLVEDNNFAVLRRVYVSQENIRYTKKPWSRGLNPAEINIIIGSTTIECLGRLTPLSDQRNYLIPVDFMSTRIYWSTQDCRRRCVYTCRVIEIQPEAQSPKVIMQDIRIVHDKSHPDYIPLSELNIPGLNICPKQPPPTQKNYEQQNIIDLTHDSIMEVFDLTKDETPFVQKHIENIKFCKLQENKSADSSTNGNNSKCLPSKTNSLSDDTGSLSASWPLISQKKVKPQLPIDLSKLSPNTLKCLNIKDPEKYLSGSSNKSAEPTSKSVPLESAQSEFDIYNRLSKVVERLNEAAARASQKKVGHSSLPSSRPRSQNSVSSRSPSVERMLSSPGDQPVGFTPPTLLPRRSKSEDRSFPTLTTEANPAVLATETRPRSRSFEENQGCKNDSQTESSLSEESKHRQVSAPVLEEIFVKQIGLSASTESSRNDGSLQIISDLDPISEETDSISEVGDPVSFENLLKDFSGDGTIVVMTEDPNISEEEAIQLAQAFLEQSNLSTEERPDLEHVGQEKFQEGHVQPELQTVNHCGNKQSNSDVSKEVKQEKIQEVNVQKVVMETKNVNSCTQMEVDSSLEVIEGQALDSCSAVGMDRMKKMEKSDDSALLKMEDLSVEMVQCDGQSCETMFKSGMEHIRRETKEDAAAMPLSCSTPAQKLERNFFEAINDECSAFEDSNLANADTSDSFQSSPMNQAVVSTAPSLFKKCNLFGDAETSQQGEMHISGKAAKEGDNRTGLITNSEGNDGIIRSPCKSDSCKSSEANMACIIIEDSTEEQVSVNLTSKESSICEQMSLGQKELNEDRKLLSKKVVVVSSKFEDSEKQDHNVPVDCGQPDTVLNLKVKVTERGDGPNVEKMNDSGDRPVCITNEVKDLMNAVSLPKKEFNASESTNSFDPSDHGEKSSLHSSEKEKQDCDEIRKNTQFLIDEEDKRVDSKGENVIVDEVDGDQLRSDSLSDSEIEGYGNVRLYGGGLASCDRTSRKSVFVNRVTGSENNEENIPQKINSSSSVQNCDINMKGDFTRSEIKMSVEDKSNKETSSQSENNQDVLNIKDEKCDSKNEIVCNDKSVPKNSSSTYDLSTEARSETKMALLRGLGLERSEDVEKAKKQMNKTSPSPLKDYLLKDKLGNSFKMRQAKVVLSPLKIYPLRSKRTQFIVGTNPHKRHLVFNDKAKDKHVNSSSDDNGDGEKVEEKGRSGCYDVEQELPLHDRIAQKIKLESLAKSSPGEQGPFKCPTCKRMYRTQESYQNHVKNCDFEVSTSDEEEDDKDKEDNPSLHKFRRSTVFQRLAIISEMRQKSEVVSPSTTVVEKGKKRKSSGDNPGPFTESSGHVNTQSTPEKRGRGRPRKFLPRSVEIEEKETEEPVVKRGRGRPPKHKDNPLEDSDVKWTENRLQAESPEVKVNRGRGRPRKIQSSDDDSLGKSRTDNPGTSICENESEFIDTKEFTKKRRRLHEGAASSNNESQVQSIEDKSRKQDLEESEFSDSEVHDMERDSSEDKDSECKDGLEMQEKVEEGRDSELGEMKDLNTLEEEDFSSESKSVYPYLDETLGVFLHSKADKERLIKLKMTQCQESSSGNHSFIASDCNPEDCAKPAEESGMNVSEEDKPNDESLEQNRKDVLVDGQNNGQSSEMGTTVKRETPPQHSEEPIKQQETESPISATNDAGGETGQAMDGNSSTISDGSELRIDATQEKELGKNKFSDIKKGAVCDPIMETSSKEKSKDSFQMPLSQIPKTVLELLDKGHRVVLKDPKDQTSFIWEKSEKRLIGRPFKNEQILKCLENDKRKDSDVALKSLWRKSCAKLSKSPEISDNSPESQADILQIPASVQSVSFPQNQPVTSCVSSPMEISREAAVRKDSLLTSSSVPEPIKTQLKSTVVERISTPTSDSMSTISSQILASVISSMPGGTTLSQSNPSKTGIQVSQELNQKGRKGFAELYQEILSTDYASFQGQEIGQTQQGLHGHQSDLIGSPPLAPFIPTTQAGSQPVHSLYRGRITNQLGIQANQVIQYPQVTQMGIPSNIYPAQTNLTTAEGLQGRSTIVQYSPLNPILNPNFVYSNHSGVQFGQPPAILPSNQCNFLNLQLNQPQNISIKPVPISVSRCSVTNPLNPISGMGTMLNPTRSHLSPNLAMNPPLVSNPGLTYMGSAILNKGIAEKVTITPQGLQSMLSSLRAMQGQATSAAADVQLQQQQSVNRPIVPSVVQIVVTKGGSLSSSVVMTTTATIATQSSKPFSVSSNGNVLIPNIISSTNQGSMQKGSFGNNLVSAQSSQDLASRVPTEELIAIPSGENVVSCSSTISKERQSDSSSGIHSGKVLQNTELLQKLKNIALKQSKQVIGSDTNPNMTQRTMSVAIKTSTGEYVKANFNFGAKIDKSSLQEILSQNKLTSLLNANVESHSSTDLKPGCTVSKIGGKVLSASNQSTSGKYTFNKIKALLSKKLRKPNILHKVSKVSRGRYGVKNSYLEKNGLIQGQLSEDFVTPLSIRSHTGEEANKLVNKSMPDSNRQRVTQFNAQEWDLTSNKRKKRATVKRHRKSPQKIRNVSGPHMSGVISHPIIHPQKEGALLPQPAVEEEVIATEFSSLAEYEERQNRQAQQLDGTSSNNGLRLVYEITSDDGFSCKANTMEDAWKQVLEKVQDARIASRMKSLSYGGLDVLKLFGLNHNSVVYLVEQLYGAQHCRKYRFRYHKHLVPEEEEEPIQNPTGCARSEPFQGRKPYDMFSFLMSKYRQMPVEENCKEDVEMIHKSSRRATSMDLPMAMRFRKLQEHSREAVGVYRSKIHGRGLYCKRHIDAGEMVIEYAGEVIRSSLTDKREKYYESKGIGCYMFRIDDMEVVDATMHGTAARFINHSCDPNCYSKVINIDGKKHIVIFAMRPINRGEELTYDYKFPIEDVKIPCTCGSKKCRKYLN</sequence>
<dbReference type="FunFam" id="3.30.40.10:FF:000394">
    <property type="entry name" value="Histone-lysine N-methyltransferase"/>
    <property type="match status" value="1"/>
</dbReference>
<dbReference type="SMART" id="SM00249">
    <property type="entry name" value="PHD"/>
    <property type="match status" value="4"/>
</dbReference>
<gene>
    <name evidence="25" type="ORF">ACJMK2_025792</name>
</gene>
<feature type="compositionally biased region" description="Polar residues" evidence="18">
    <location>
        <begin position="2533"/>
        <end position="2545"/>
    </location>
</feature>
<feature type="region of interest" description="Disordered" evidence="18">
    <location>
        <begin position="3314"/>
        <end position="3340"/>
    </location>
</feature>
<dbReference type="InterPro" id="IPR003616">
    <property type="entry name" value="Post-SET_dom"/>
</dbReference>
<dbReference type="InterPro" id="IPR036427">
    <property type="entry name" value="Bromodomain-like_sf"/>
</dbReference>
<feature type="domain" description="PHD-type" evidence="24">
    <location>
        <begin position="2036"/>
        <end position="2144"/>
    </location>
</feature>
<evidence type="ECO:0000256" key="2">
    <source>
        <dbReference type="ARBA" id="ARBA00022603"/>
    </source>
</evidence>
<feature type="region of interest" description="Disordered" evidence="18">
    <location>
        <begin position="4666"/>
        <end position="4688"/>
    </location>
</feature>
<evidence type="ECO:0000256" key="9">
    <source>
        <dbReference type="ARBA" id="ARBA00022853"/>
    </source>
</evidence>
<dbReference type="PRINTS" id="PR00929">
    <property type="entry name" value="ATHOOK"/>
</dbReference>
<dbReference type="Pfam" id="PF00628">
    <property type="entry name" value="PHD"/>
    <property type="match status" value="2"/>
</dbReference>
<evidence type="ECO:0008006" key="27">
    <source>
        <dbReference type="Google" id="ProtNLM"/>
    </source>
</evidence>
<feature type="compositionally biased region" description="Basic and acidic residues" evidence="18">
    <location>
        <begin position="3626"/>
        <end position="3668"/>
    </location>
</feature>
<feature type="compositionally biased region" description="Polar residues" evidence="18">
    <location>
        <begin position="3710"/>
        <end position="3721"/>
    </location>
</feature>
<feature type="compositionally biased region" description="Basic and acidic residues" evidence="18">
    <location>
        <begin position="3824"/>
        <end position="3834"/>
    </location>
</feature>
<evidence type="ECO:0000256" key="16">
    <source>
        <dbReference type="PROSITE-ProRule" id="PRU00509"/>
    </source>
</evidence>
<feature type="domain" description="CXXC-type" evidence="23">
    <location>
        <begin position="923"/>
        <end position="969"/>
    </location>
</feature>
<feature type="compositionally biased region" description="Basic residues" evidence="18">
    <location>
        <begin position="4666"/>
        <end position="4677"/>
    </location>
</feature>
<feature type="compositionally biased region" description="Basic and acidic residues" evidence="18">
    <location>
        <begin position="3040"/>
        <end position="3060"/>
    </location>
</feature>
<dbReference type="PANTHER" id="PTHR45838:SF9">
    <property type="entry name" value="LEUKEMIA PROTEIN, MLL, PUTATIVE-RELATED"/>
    <property type="match status" value="1"/>
</dbReference>
<feature type="compositionally biased region" description="Basic and acidic residues" evidence="18">
    <location>
        <begin position="3517"/>
        <end position="3531"/>
    </location>
</feature>
<evidence type="ECO:0000256" key="15">
    <source>
        <dbReference type="ARBA" id="ARBA00023242"/>
    </source>
</evidence>
<feature type="coiled-coil region" evidence="17">
    <location>
        <begin position="772"/>
        <end position="801"/>
    </location>
</feature>
<evidence type="ECO:0000259" key="19">
    <source>
        <dbReference type="PROSITE" id="PS50016"/>
    </source>
</evidence>
<feature type="compositionally biased region" description="Basic and acidic residues" evidence="18">
    <location>
        <begin position="3777"/>
        <end position="3794"/>
    </location>
</feature>
<feature type="region of interest" description="Disordered" evidence="18">
    <location>
        <begin position="2444"/>
        <end position="2552"/>
    </location>
</feature>
<keyword evidence="14" id="KW-0675">Receptor</keyword>
<dbReference type="SUPFAM" id="SSF57716">
    <property type="entry name" value="Glucocorticoid receptor-like (DNA-binding domain)"/>
    <property type="match status" value="1"/>
</dbReference>
<dbReference type="Pfam" id="PF02008">
    <property type="entry name" value="zf-CXXC"/>
    <property type="match status" value="1"/>
</dbReference>
<dbReference type="Pfam" id="PF05964">
    <property type="entry name" value="FYRN"/>
    <property type="match status" value="1"/>
</dbReference>
<dbReference type="CDD" id="cd15508">
    <property type="entry name" value="PHD3_KMT2A_like"/>
    <property type="match status" value="1"/>
</dbReference>
<dbReference type="InterPro" id="IPR013083">
    <property type="entry name" value="Znf_RING/FYVE/PHD"/>
</dbReference>
<dbReference type="InterPro" id="IPR001487">
    <property type="entry name" value="Bromodomain"/>
</dbReference>
<dbReference type="InterPro" id="IPR049636">
    <property type="entry name" value="HNF4-like_DBD"/>
</dbReference>
<keyword evidence="5" id="KW-0479">Metal-binding</keyword>
<feature type="region of interest" description="Disordered" evidence="18">
    <location>
        <begin position="344"/>
        <end position="364"/>
    </location>
</feature>
<evidence type="ECO:0000256" key="11">
    <source>
        <dbReference type="ARBA" id="ARBA00023117"/>
    </source>
</evidence>
<dbReference type="GO" id="GO:0003677">
    <property type="term" value="F:DNA binding"/>
    <property type="evidence" value="ECO:0007669"/>
    <property type="project" value="UniProtKB-KW"/>
</dbReference>
<keyword evidence="7 16" id="KW-0863">Zinc-finger</keyword>
<evidence type="ECO:0000256" key="17">
    <source>
        <dbReference type="SAM" id="Coils"/>
    </source>
</evidence>
<keyword evidence="6" id="KW-0677">Repeat</keyword>
<feature type="region of interest" description="Disordered" evidence="18">
    <location>
        <begin position="882"/>
        <end position="920"/>
    </location>
</feature>
<proteinExistence type="predicted"/>
<dbReference type="PROSITE" id="PS51542">
    <property type="entry name" value="FYRN"/>
    <property type="match status" value="1"/>
</dbReference>
<feature type="domain" description="Nuclear receptor" evidence="22">
    <location>
        <begin position="589"/>
        <end position="669"/>
    </location>
</feature>
<dbReference type="PROSITE" id="PS51543">
    <property type="entry name" value="FYRC"/>
    <property type="match status" value="1"/>
</dbReference>
<dbReference type="InterPro" id="IPR002857">
    <property type="entry name" value="Znf_CXXC"/>
</dbReference>
<dbReference type="SMART" id="SM00542">
    <property type="entry name" value="FYRC"/>
    <property type="match status" value="1"/>
</dbReference>
<dbReference type="SUPFAM" id="SSF47370">
    <property type="entry name" value="Bromodomain"/>
    <property type="match status" value="1"/>
</dbReference>
<dbReference type="InterPro" id="IPR011011">
    <property type="entry name" value="Znf_FYVE_PHD"/>
</dbReference>
<dbReference type="InterPro" id="IPR013088">
    <property type="entry name" value="Znf_NHR/GATA"/>
</dbReference>
<dbReference type="Pfam" id="PF00105">
    <property type="entry name" value="zf-C4"/>
    <property type="match status" value="1"/>
</dbReference>
<keyword evidence="11" id="KW-0103">Bromodomain</keyword>
<evidence type="ECO:0000259" key="22">
    <source>
        <dbReference type="PROSITE" id="PS51030"/>
    </source>
</evidence>
<dbReference type="InterPro" id="IPR003889">
    <property type="entry name" value="FYrich_C"/>
</dbReference>
<keyword evidence="26" id="KW-1185">Reference proteome</keyword>
<evidence type="ECO:0000256" key="18">
    <source>
        <dbReference type="SAM" id="MobiDB-lite"/>
    </source>
</evidence>